<proteinExistence type="predicted"/>
<dbReference type="AlphaFoldDB" id="A0A7W5E226"/>
<keyword evidence="2" id="KW-1185">Reference proteome</keyword>
<accession>A0A7W5E226</accession>
<comment type="caution">
    <text evidence="1">The sequence shown here is derived from an EMBL/GenBank/DDBJ whole genome shotgun (WGS) entry which is preliminary data.</text>
</comment>
<reference evidence="1 2" key="1">
    <citation type="submission" date="2020-08" db="EMBL/GenBank/DDBJ databases">
        <title>Genomic Encyclopedia of Type Strains, Phase III (KMG-III): the genomes of soil and plant-associated and newly described type strains.</title>
        <authorList>
            <person name="Whitman W."/>
        </authorList>
    </citation>
    <scope>NUCLEOTIDE SEQUENCE [LARGE SCALE GENOMIC DNA]</scope>
    <source>
        <strain evidence="1 2">CECT 8075</strain>
    </source>
</reference>
<evidence type="ECO:0000313" key="2">
    <source>
        <dbReference type="Proteomes" id="UP000536179"/>
    </source>
</evidence>
<name>A0A7W5E226_9BACT</name>
<dbReference type="EMBL" id="JACHXU010000017">
    <property type="protein sequence ID" value="MBB3208695.1"/>
    <property type="molecule type" value="Genomic_DNA"/>
</dbReference>
<evidence type="ECO:0000313" key="1">
    <source>
        <dbReference type="EMBL" id="MBB3208695.1"/>
    </source>
</evidence>
<sequence length="52" mass="5569">MARDECPPHSLRVGVFLRSGRLSLIYARAAQSAILGIGLFEITFPPGAPCVI</sequence>
<organism evidence="1 2">
    <name type="scientific">Aporhodopirellula rubra</name>
    <dbReference type="NCBI Taxonomy" id="980271"/>
    <lineage>
        <taxon>Bacteria</taxon>
        <taxon>Pseudomonadati</taxon>
        <taxon>Planctomycetota</taxon>
        <taxon>Planctomycetia</taxon>
        <taxon>Pirellulales</taxon>
        <taxon>Pirellulaceae</taxon>
        <taxon>Aporhodopirellula</taxon>
    </lineage>
</organism>
<dbReference type="Proteomes" id="UP000536179">
    <property type="component" value="Unassembled WGS sequence"/>
</dbReference>
<gene>
    <name evidence="1" type="ORF">FHS27_004527</name>
</gene>
<protein>
    <submittedName>
        <fullName evidence="1">Uncharacterized protein</fullName>
    </submittedName>
</protein>